<proteinExistence type="predicted"/>
<reference evidence="1" key="1">
    <citation type="journal article" date="2021" name="New Phytol.">
        <title>Evolutionary innovations through gain and loss of genes in the ectomycorrhizal Boletales.</title>
        <authorList>
            <person name="Wu G."/>
            <person name="Miyauchi S."/>
            <person name="Morin E."/>
            <person name="Kuo A."/>
            <person name="Drula E."/>
            <person name="Varga T."/>
            <person name="Kohler A."/>
            <person name="Feng B."/>
            <person name="Cao Y."/>
            <person name="Lipzen A."/>
            <person name="Daum C."/>
            <person name="Hundley H."/>
            <person name="Pangilinan J."/>
            <person name="Johnson J."/>
            <person name="Barry K."/>
            <person name="LaButti K."/>
            <person name="Ng V."/>
            <person name="Ahrendt S."/>
            <person name="Min B."/>
            <person name="Choi I.G."/>
            <person name="Park H."/>
            <person name="Plett J.M."/>
            <person name="Magnuson J."/>
            <person name="Spatafora J.W."/>
            <person name="Nagy L.G."/>
            <person name="Henrissat B."/>
            <person name="Grigoriev I.V."/>
            <person name="Yang Z.L."/>
            <person name="Xu J."/>
            <person name="Martin F.M."/>
        </authorList>
    </citation>
    <scope>NUCLEOTIDE SEQUENCE</scope>
    <source>
        <strain evidence="1">ATCC 28755</strain>
    </source>
</reference>
<dbReference type="Proteomes" id="UP000790377">
    <property type="component" value="Unassembled WGS sequence"/>
</dbReference>
<evidence type="ECO:0000313" key="1">
    <source>
        <dbReference type="EMBL" id="KAH7910944.1"/>
    </source>
</evidence>
<evidence type="ECO:0000313" key="2">
    <source>
        <dbReference type="Proteomes" id="UP000790377"/>
    </source>
</evidence>
<accession>A0ACB8ABV4</accession>
<gene>
    <name evidence="1" type="ORF">BJ138DRAFT_1064128</name>
</gene>
<organism evidence="1 2">
    <name type="scientific">Hygrophoropsis aurantiaca</name>
    <dbReference type="NCBI Taxonomy" id="72124"/>
    <lineage>
        <taxon>Eukaryota</taxon>
        <taxon>Fungi</taxon>
        <taxon>Dikarya</taxon>
        <taxon>Basidiomycota</taxon>
        <taxon>Agaricomycotina</taxon>
        <taxon>Agaricomycetes</taxon>
        <taxon>Agaricomycetidae</taxon>
        <taxon>Boletales</taxon>
        <taxon>Coniophorineae</taxon>
        <taxon>Hygrophoropsidaceae</taxon>
        <taxon>Hygrophoropsis</taxon>
    </lineage>
</organism>
<comment type="caution">
    <text evidence="1">The sequence shown here is derived from an EMBL/GenBank/DDBJ whole genome shotgun (WGS) entry which is preliminary data.</text>
</comment>
<name>A0ACB8ABV4_9AGAM</name>
<keyword evidence="2" id="KW-1185">Reference proteome</keyword>
<dbReference type="EMBL" id="MU267695">
    <property type="protein sequence ID" value="KAH7910944.1"/>
    <property type="molecule type" value="Genomic_DNA"/>
</dbReference>
<protein>
    <submittedName>
        <fullName evidence="1">Uncharacterized protein</fullName>
    </submittedName>
</protein>
<sequence length="1275" mass="138336">MASEGGIVGWMSSIRTSMAKDPCRQLFEDQIQNHGFIFLEDYLDNILTGPTQGPIIDLVKTPGRKKAAPHRTRSATTVAAKAKNIISLSLEEEDVSKENYPPVNSFHKALLQAQQKGPSADVSQQRIDTKSESSNPRQQENRKIVKILDDPEVQLPNKPDVPELTVSSPPPPKGAPEGQIDEEFAPYPSKSLQTPFQEHPNDLSVIAEGDESPERNRHVMQPQSPPMRARSPAPVEMNISPRPDISDVPQQTMHSDISMDHEPVTEVANVTSSSSCNTFQSILLNSPEIKHPEASIQHVALHYKGPASPEADDKDDVIEPVPIIPSSHSAPVMTTMTAPISDSPRTLPHKSSVPQFPSLPAPSPLRKSMRVAREPSVGPGPLLATTVPAAPALGKRTSWLMKAREVKAMEGASGRKSALGTGPVGIVAPNGMAGVPGMSSGVKRKSGDMLGAEVFAINKNENERKSKTAKISSSDSVPTQAKRSDDNVTSTFNALATAVSTRVETDPVDIEEHLAPLNDGADEEEGFMGRLKRTVEGMGARSGKSMGKSLGGAAAAAALAEARAAAEARVAERNKPRDSAVDPPSPSLSPAPLPAKDIQMHNVTSDNSTSKGDARSEPRESERRLSLSDLISDSEKNVAQPRSKEAKKVQPSTARTSQQRSNSHHIGDESTSTTPPNSPPSRNPSFPLPIGPVFNKKPPPPVVFMPPVHKQSAAPKAPVKDFSLNIPVSKAFALPAAMSLGVPARFGSPPSSQHHQPSTQSSQASVLSDAVFDRVSDTPAWMPSTQDTEDDAVDSESVATPAEKHMELDDDDSWPLEEKLAGAAQGWTPFNFNTVKEDSMTWSTLPTESQRGDTAPIRRDEGRSGKLPAKIIGDVDDAPSDTEDSVMELSDLDEMALEPGQSTVNLVDSNMPRSQSQLSVASTASSSQSQAGFFSQASKLVNTMLGGSKKSKPEVKSLQLAAVAAKKQQEEMDKKATRLKEMENRRQLAIQRKAEEEKTRALEEEKKIREEGEKRKREREEHTDKRPLKATTSKKVEEDPTKKRKLAAEVEKKEVKKPPSKDKKDIPPPSKLAKPSLVPSVTKTTAVLKSVKNPPPPALVSSTTYNASQTLVPPPSAKLESKVTKITSSIKGKGKAKPQEDDMSDKLPSQVLQTQMQARAKAQMQAAKLPDAVPSESIELPDINSEYSDSEDEDRVRTFDPPGWAQSPELRQALQTQSTVNPDDIFGAIRPLRMEELFRTRQSRFRARTSSANWSGTDRLTVEEEREYVRRMGFH</sequence>